<dbReference type="Proteomes" id="UP000018721">
    <property type="component" value="Unassembled WGS sequence"/>
</dbReference>
<protein>
    <submittedName>
        <fullName evidence="1">Uncharacterized protein</fullName>
    </submittedName>
</protein>
<proteinExistence type="predicted"/>
<comment type="caution">
    <text evidence="1">The sequence shown here is derived from an EMBL/GenBank/DDBJ whole genome shotgun (WGS) entry which is preliminary data.</text>
</comment>
<name>V9ES06_PHYNI</name>
<evidence type="ECO:0000313" key="1">
    <source>
        <dbReference type="EMBL" id="ETI42039.1"/>
    </source>
</evidence>
<sequence>MEYQAIRSSSCAMPTPRLCNPLFASTSSESVFLFSRIPFGERS</sequence>
<dbReference type="HOGENOM" id="CLU_3243351_0_0_1"/>
<evidence type="ECO:0000313" key="2">
    <source>
        <dbReference type="Proteomes" id="UP000018721"/>
    </source>
</evidence>
<accession>V9ES06</accession>
<reference evidence="1 2" key="1">
    <citation type="submission" date="2013-11" db="EMBL/GenBank/DDBJ databases">
        <title>The Genome Sequence of Phytophthora parasitica P1569.</title>
        <authorList>
            <consortium name="The Broad Institute Genomics Platform"/>
            <person name="Russ C."/>
            <person name="Tyler B."/>
            <person name="Panabieres F."/>
            <person name="Shan W."/>
            <person name="Tripathy S."/>
            <person name="Grunwald N."/>
            <person name="Machado M."/>
            <person name="Johnson C.S."/>
            <person name="Arredondo F."/>
            <person name="Hong C."/>
            <person name="Coffey M."/>
            <person name="Young S.K."/>
            <person name="Zeng Q."/>
            <person name="Gargeya S."/>
            <person name="Fitzgerald M."/>
            <person name="Abouelleil A."/>
            <person name="Alvarado L."/>
            <person name="Chapman S.B."/>
            <person name="Gainer-Dewar J."/>
            <person name="Goldberg J."/>
            <person name="Griggs A."/>
            <person name="Gujja S."/>
            <person name="Hansen M."/>
            <person name="Howarth C."/>
            <person name="Imamovic A."/>
            <person name="Ireland A."/>
            <person name="Larimer J."/>
            <person name="McCowan C."/>
            <person name="Murphy C."/>
            <person name="Pearson M."/>
            <person name="Poon T.W."/>
            <person name="Priest M."/>
            <person name="Roberts A."/>
            <person name="Saif S."/>
            <person name="Shea T."/>
            <person name="Sykes S."/>
            <person name="Wortman J."/>
            <person name="Nusbaum C."/>
            <person name="Birren B."/>
        </authorList>
    </citation>
    <scope>NUCLEOTIDE SEQUENCE [LARGE SCALE GENOMIC DNA]</scope>
    <source>
        <strain evidence="1 2">P1569</strain>
    </source>
</reference>
<dbReference type="AlphaFoldDB" id="V9ES06"/>
<organism evidence="1 2">
    <name type="scientific">Phytophthora nicotianae P1569</name>
    <dbReference type="NCBI Taxonomy" id="1317065"/>
    <lineage>
        <taxon>Eukaryota</taxon>
        <taxon>Sar</taxon>
        <taxon>Stramenopiles</taxon>
        <taxon>Oomycota</taxon>
        <taxon>Peronosporomycetes</taxon>
        <taxon>Peronosporales</taxon>
        <taxon>Peronosporaceae</taxon>
        <taxon>Phytophthora</taxon>
    </lineage>
</organism>
<keyword evidence="2" id="KW-1185">Reference proteome</keyword>
<dbReference type="EMBL" id="ANIZ01002164">
    <property type="protein sequence ID" value="ETI42039.1"/>
    <property type="molecule type" value="Genomic_DNA"/>
</dbReference>
<gene>
    <name evidence="1" type="ORF">F443_12768</name>
</gene>